<dbReference type="RefSeq" id="WP_078350039.1">
    <property type="nucleotide sequence ID" value="NZ_MBTF01000034.1"/>
</dbReference>
<reference evidence="1 2" key="1">
    <citation type="submission" date="2016-07" db="EMBL/GenBank/DDBJ databases">
        <title>Genomic analysis of zinc-resistant bacterium Mucilaginibacter pedocola TBZ30.</title>
        <authorList>
            <person name="Huang J."/>
            <person name="Tang J."/>
        </authorList>
    </citation>
    <scope>NUCLEOTIDE SEQUENCE [LARGE SCALE GENOMIC DNA]</scope>
    <source>
        <strain evidence="1 2">TBZ30</strain>
    </source>
</reference>
<evidence type="ECO:0000313" key="1">
    <source>
        <dbReference type="EMBL" id="OOQ58290.1"/>
    </source>
</evidence>
<accession>A0A1S9PBF9</accession>
<evidence type="ECO:0008006" key="3">
    <source>
        <dbReference type="Google" id="ProtNLM"/>
    </source>
</evidence>
<name>A0A1S9PBF9_9SPHI</name>
<gene>
    <name evidence="1" type="ORF">BC343_11695</name>
</gene>
<dbReference type="STRING" id="1792845.BC343_11695"/>
<dbReference type="AlphaFoldDB" id="A0A1S9PBF9"/>
<organism evidence="1 2">
    <name type="scientific">Mucilaginibacter pedocola</name>
    <dbReference type="NCBI Taxonomy" id="1792845"/>
    <lineage>
        <taxon>Bacteria</taxon>
        <taxon>Pseudomonadati</taxon>
        <taxon>Bacteroidota</taxon>
        <taxon>Sphingobacteriia</taxon>
        <taxon>Sphingobacteriales</taxon>
        <taxon>Sphingobacteriaceae</taxon>
        <taxon>Mucilaginibacter</taxon>
    </lineage>
</organism>
<dbReference type="EMBL" id="MBTF01000034">
    <property type="protein sequence ID" value="OOQ58290.1"/>
    <property type="molecule type" value="Genomic_DNA"/>
</dbReference>
<keyword evidence="2" id="KW-1185">Reference proteome</keyword>
<dbReference type="Proteomes" id="UP000189739">
    <property type="component" value="Unassembled WGS sequence"/>
</dbReference>
<sequence>MKEETTLTEEPKTCLECGQPLGAGRSDRKFCNEFCRIAHNNQKRKETQVSDTENSNPDNPDFRKVYDILIKNREILMMGYLYQGNTAELRDLLGRGFNLKYFTTEYTDPQYGTYKFCFDYGYQIHNEHVVIMERREEIFLPHHP</sequence>
<evidence type="ECO:0000313" key="2">
    <source>
        <dbReference type="Proteomes" id="UP000189739"/>
    </source>
</evidence>
<protein>
    <recommendedName>
        <fullName evidence="3">DUF2116 family Zn-ribbon domain-containing protein</fullName>
    </recommendedName>
</protein>
<dbReference type="OrthoDB" id="5187906at2"/>
<comment type="caution">
    <text evidence="1">The sequence shown here is derived from an EMBL/GenBank/DDBJ whole genome shotgun (WGS) entry which is preliminary data.</text>
</comment>
<proteinExistence type="predicted"/>